<dbReference type="Pfam" id="PF12697">
    <property type="entry name" value="Abhydrolase_6"/>
    <property type="match status" value="1"/>
</dbReference>
<comment type="pathway">
    <text evidence="3">Quinol/quinone metabolism; 1,4-dihydroxy-2-naphthoate biosynthesis; 1,4-dihydroxy-2-naphthoate from chorismate: step 3/7.</text>
</comment>
<evidence type="ECO:0000256" key="3">
    <source>
        <dbReference type="HAMAP-Rule" id="MF_01660"/>
    </source>
</evidence>
<dbReference type="NCBIfam" id="NF008340">
    <property type="entry name" value="PRK11126.1"/>
    <property type="match status" value="1"/>
</dbReference>
<evidence type="ECO:0000259" key="5">
    <source>
        <dbReference type="Pfam" id="PF12697"/>
    </source>
</evidence>
<feature type="domain" description="AB hydrolase-1" evidence="5">
    <location>
        <begin position="29"/>
        <end position="256"/>
    </location>
</feature>
<reference evidence="6 7" key="1">
    <citation type="submission" date="2014-03" db="EMBL/GenBank/DDBJ databases">
        <title>Draft Genome of Photorhabdus luminescens BA1, an Egyptian Isolate.</title>
        <authorList>
            <person name="Ghazal S."/>
            <person name="Hurst S.G.IV."/>
            <person name="Morris K."/>
            <person name="Thomas K."/>
            <person name="Tisa L.S."/>
        </authorList>
    </citation>
    <scope>NUCLEOTIDE SEQUENCE [LARGE SCALE GENOMIC DNA]</scope>
    <source>
        <strain evidence="6 7">BA1</strain>
    </source>
</reference>
<comment type="subunit">
    <text evidence="3">Monomer.</text>
</comment>
<evidence type="ECO:0000256" key="4">
    <source>
        <dbReference type="NCBIfam" id="TIGR03695"/>
    </source>
</evidence>
<dbReference type="EMBL" id="JFGV01000094">
    <property type="protein sequence ID" value="EYU13320.1"/>
    <property type="molecule type" value="Genomic_DNA"/>
</dbReference>
<name>A0A022PFT4_9GAMM</name>
<dbReference type="UniPathway" id="UPA01057">
    <property type="reaction ID" value="UER00900"/>
</dbReference>
<dbReference type="HAMAP" id="MF_01660">
    <property type="entry name" value="MenH"/>
    <property type="match status" value="1"/>
</dbReference>
<proteinExistence type="inferred from homology"/>
<dbReference type="InterPro" id="IPR022485">
    <property type="entry name" value="SHCHC_synthase_MenH"/>
</dbReference>
<dbReference type="GO" id="GO:0009234">
    <property type="term" value="P:menaquinone biosynthetic process"/>
    <property type="evidence" value="ECO:0007669"/>
    <property type="project" value="UniProtKB-UniRule"/>
</dbReference>
<dbReference type="InterPro" id="IPR000073">
    <property type="entry name" value="AB_hydrolase_1"/>
</dbReference>
<dbReference type="PATRIC" id="fig|1393736.3.peg.4278"/>
<comment type="function">
    <text evidence="3">Catalyzes a proton abstraction reaction that results in 2,5-elimination of pyruvate from 2-succinyl-5-enolpyruvyl-6-hydroxy-3-cyclohexene-1-carboxylate (SEPHCHC) and the formation of 2-succinyl-6-hydroxy-2,4-cyclohexadiene-1-carboxylate (SHCHC).</text>
</comment>
<dbReference type="Proteomes" id="UP000023464">
    <property type="component" value="Unassembled WGS sequence"/>
</dbReference>
<accession>A0A022PFT4</accession>
<dbReference type="Gene3D" id="3.40.50.1820">
    <property type="entry name" value="alpha/beta hydrolase"/>
    <property type="match status" value="1"/>
</dbReference>
<comment type="caution">
    <text evidence="6">The sequence shown here is derived from an EMBL/GenBank/DDBJ whole genome shotgun (WGS) entry which is preliminary data.</text>
</comment>
<evidence type="ECO:0000313" key="7">
    <source>
        <dbReference type="Proteomes" id="UP000023464"/>
    </source>
</evidence>
<comment type="similarity">
    <text evidence="3">Belongs to the AB hydrolase superfamily. MenH family.</text>
</comment>
<dbReference type="RefSeq" id="WP_420865161.1">
    <property type="nucleotide sequence ID" value="NZ_CAWLTM010000021.1"/>
</dbReference>
<keyword evidence="7" id="KW-1185">Reference proteome</keyword>
<gene>
    <name evidence="3" type="primary">menH</name>
    <name evidence="6" type="ORF">BA1DRAFT_04197</name>
</gene>
<keyword evidence="1 3" id="KW-0474">Menaquinone biosynthesis</keyword>
<dbReference type="PANTHER" id="PTHR42916">
    <property type="entry name" value="2-SUCCINYL-5-ENOLPYRUVYL-6-HYDROXY-3-CYCLOHEXENE-1-CARBOXYLATE SYNTHASE"/>
    <property type="match status" value="1"/>
</dbReference>
<dbReference type="GO" id="GO:0070205">
    <property type="term" value="F:2-succinyl-6-hydroxy-2,4-cyclohexadiene-1-carboxylate synthase activity"/>
    <property type="evidence" value="ECO:0007669"/>
    <property type="project" value="UniProtKB-UniRule"/>
</dbReference>
<dbReference type="InterPro" id="IPR029058">
    <property type="entry name" value="AB_hydrolase_fold"/>
</dbReference>
<dbReference type="NCBIfam" id="TIGR03695">
    <property type="entry name" value="menH_SHCHC"/>
    <property type="match status" value="1"/>
</dbReference>
<dbReference type="UniPathway" id="UPA00079"/>
<evidence type="ECO:0000256" key="2">
    <source>
        <dbReference type="ARBA" id="ARBA00023239"/>
    </source>
</evidence>
<evidence type="ECO:0000256" key="1">
    <source>
        <dbReference type="ARBA" id="ARBA00022428"/>
    </source>
</evidence>
<comment type="pathway">
    <text evidence="3">Quinol/quinone metabolism; menaquinone biosynthesis.</text>
</comment>
<organism evidence="6 7">
    <name type="scientific">Photorhabdus aegyptia</name>
    <dbReference type="NCBI Taxonomy" id="2805098"/>
    <lineage>
        <taxon>Bacteria</taxon>
        <taxon>Pseudomonadati</taxon>
        <taxon>Pseudomonadota</taxon>
        <taxon>Gammaproteobacteria</taxon>
        <taxon>Enterobacterales</taxon>
        <taxon>Morganellaceae</taxon>
        <taxon>Photorhabdus</taxon>
    </lineage>
</organism>
<dbReference type="EC" id="4.2.99.20" evidence="3 4"/>
<dbReference type="AlphaFoldDB" id="A0A022PFT4"/>
<keyword evidence="2 3" id="KW-0456">Lyase</keyword>
<comment type="catalytic activity">
    <reaction evidence="3">
        <text>5-enolpyruvoyl-6-hydroxy-2-succinyl-cyclohex-3-ene-1-carboxylate = (1R,6R)-6-hydroxy-2-succinyl-cyclohexa-2,4-diene-1-carboxylate + pyruvate</text>
        <dbReference type="Rhea" id="RHEA:25597"/>
        <dbReference type="ChEBI" id="CHEBI:15361"/>
        <dbReference type="ChEBI" id="CHEBI:58689"/>
        <dbReference type="ChEBI" id="CHEBI:58818"/>
        <dbReference type="EC" id="4.2.99.20"/>
    </reaction>
</comment>
<dbReference type="PANTHER" id="PTHR42916:SF1">
    <property type="entry name" value="PROTEIN PHYLLO, CHLOROPLASTIC"/>
    <property type="match status" value="1"/>
</dbReference>
<protein>
    <recommendedName>
        <fullName evidence="3 4">2-succinyl-6-hydroxy-2,4-cyclohexadiene-1-carboxylate synthase</fullName>
        <shortName evidence="3">SHCHC synthase</shortName>
        <ecNumber evidence="3 4">4.2.99.20</ecNumber>
    </recommendedName>
</protein>
<dbReference type="SUPFAM" id="SSF53474">
    <property type="entry name" value="alpha/beta-Hydrolases"/>
    <property type="match status" value="1"/>
</dbReference>
<sequence>MFATTVKTGGNVVSLACRKFNGHNDRPWLVWLHGLLGCGDEWLPLVNLCAQYPSLVIDLPGHGDSTDMQVKDLMDMSCLLSETLAEQRISQYWLIGYSLGGRIAMYHACYGDIRGLCGLLIEGGNPGLFSQQERNNRLEHDRNWAGRFRSQPIEQVLSDWYQQPVFSDLLPEQRQQLIKVRRHNHGDGVANMLESTSLGSQPWLVSVLQQLKLPFVYLCGENDKKFQQLAKHCTLPLQTIPGVGHNAHRANAEVFATVVNHFLSLFNKEYEYDLPERRRTLFPNHMAGLLRRV</sequence>
<evidence type="ECO:0000313" key="6">
    <source>
        <dbReference type="EMBL" id="EYU13320.1"/>
    </source>
</evidence>